<reference evidence="4 5" key="1">
    <citation type="submission" date="2018-08" db="EMBL/GenBank/DDBJ databases">
        <title>Genome and evolution of the arbuscular mycorrhizal fungus Diversispora epigaea (formerly Glomus versiforme) and its bacterial endosymbionts.</title>
        <authorList>
            <person name="Sun X."/>
            <person name="Fei Z."/>
            <person name="Harrison M."/>
        </authorList>
    </citation>
    <scope>NUCLEOTIDE SEQUENCE [LARGE SCALE GENOMIC DNA]</scope>
    <source>
        <strain evidence="4 5">IT104</strain>
    </source>
</reference>
<feature type="compositionally biased region" description="Low complexity" evidence="2">
    <location>
        <begin position="132"/>
        <end position="142"/>
    </location>
</feature>
<organism evidence="4 5">
    <name type="scientific">Diversispora epigaea</name>
    <dbReference type="NCBI Taxonomy" id="1348612"/>
    <lineage>
        <taxon>Eukaryota</taxon>
        <taxon>Fungi</taxon>
        <taxon>Fungi incertae sedis</taxon>
        <taxon>Mucoromycota</taxon>
        <taxon>Glomeromycotina</taxon>
        <taxon>Glomeromycetes</taxon>
        <taxon>Diversisporales</taxon>
        <taxon>Diversisporaceae</taxon>
        <taxon>Diversispora</taxon>
    </lineage>
</organism>
<dbReference type="GO" id="GO:0003677">
    <property type="term" value="F:DNA binding"/>
    <property type="evidence" value="ECO:0007669"/>
    <property type="project" value="UniProtKB-UniRule"/>
</dbReference>
<feature type="compositionally biased region" description="Acidic residues" evidence="2">
    <location>
        <begin position="148"/>
        <end position="169"/>
    </location>
</feature>
<sequence length="211" mass="24981">MTSHQLSHIPVGRDHLFFIRDECDYYVSYVSHHYDHGIRNVKYNVAGVETTGSDRRPATAFILHRKSMQECFNVLNLKLKRQEISKISNEIWKDLSKTDPQLINTIKESYRTALKEYRRTHFRIQTYEGPQGSSRVNNNNGEVNRDNDDNDLDDNDNDDEEIDEEEEELNYYNLDPNNNPESHYPEFDYHFYNPTAEELVNDLFLENRDPA</sequence>
<comment type="caution">
    <text evidence="4">The sequence shown here is derived from an EMBL/GenBank/DDBJ whole genome shotgun (WGS) entry which is preliminary data.</text>
</comment>
<feature type="region of interest" description="Disordered" evidence="2">
    <location>
        <begin position="124"/>
        <end position="188"/>
    </location>
</feature>
<dbReference type="InterPro" id="IPR036910">
    <property type="entry name" value="HMG_box_dom_sf"/>
</dbReference>
<evidence type="ECO:0000313" key="4">
    <source>
        <dbReference type="EMBL" id="RHZ76873.1"/>
    </source>
</evidence>
<feature type="compositionally biased region" description="Low complexity" evidence="2">
    <location>
        <begin position="170"/>
        <end position="181"/>
    </location>
</feature>
<keyword evidence="5" id="KW-1185">Reference proteome</keyword>
<dbReference type="SUPFAM" id="SSF47095">
    <property type="entry name" value="HMG-box"/>
    <property type="match status" value="1"/>
</dbReference>
<keyword evidence="1" id="KW-0238">DNA-binding</keyword>
<dbReference type="Proteomes" id="UP000266861">
    <property type="component" value="Unassembled WGS sequence"/>
</dbReference>
<evidence type="ECO:0000313" key="5">
    <source>
        <dbReference type="Proteomes" id="UP000266861"/>
    </source>
</evidence>
<dbReference type="InterPro" id="IPR009071">
    <property type="entry name" value="HMG_box_dom"/>
</dbReference>
<evidence type="ECO:0000256" key="2">
    <source>
        <dbReference type="SAM" id="MobiDB-lite"/>
    </source>
</evidence>
<gene>
    <name evidence="4" type="ORF">Glove_187g91</name>
</gene>
<evidence type="ECO:0000259" key="3">
    <source>
        <dbReference type="PROSITE" id="PS50118"/>
    </source>
</evidence>
<dbReference type="AlphaFoldDB" id="A0A397IVA6"/>
<feature type="domain" description="HMG box" evidence="3">
    <location>
        <begin position="54"/>
        <end position="128"/>
    </location>
</feature>
<dbReference type="GO" id="GO:0005634">
    <property type="term" value="C:nucleus"/>
    <property type="evidence" value="ECO:0007669"/>
    <property type="project" value="UniProtKB-UniRule"/>
</dbReference>
<feature type="DNA-binding region" description="HMG box" evidence="1">
    <location>
        <begin position="54"/>
        <end position="128"/>
    </location>
</feature>
<dbReference type="Gene3D" id="1.10.30.10">
    <property type="entry name" value="High mobility group box domain"/>
    <property type="match status" value="1"/>
</dbReference>
<dbReference type="PROSITE" id="PS50118">
    <property type="entry name" value="HMG_BOX_2"/>
    <property type="match status" value="1"/>
</dbReference>
<dbReference type="EMBL" id="PQFF01000177">
    <property type="protein sequence ID" value="RHZ76873.1"/>
    <property type="molecule type" value="Genomic_DNA"/>
</dbReference>
<keyword evidence="1" id="KW-0539">Nucleus</keyword>
<evidence type="ECO:0000256" key="1">
    <source>
        <dbReference type="PROSITE-ProRule" id="PRU00267"/>
    </source>
</evidence>
<name>A0A397IVA6_9GLOM</name>
<accession>A0A397IVA6</accession>
<protein>
    <recommendedName>
        <fullName evidence="3">HMG box domain-containing protein</fullName>
    </recommendedName>
</protein>
<dbReference type="OrthoDB" id="2335652at2759"/>
<proteinExistence type="predicted"/>